<evidence type="ECO:0000256" key="3">
    <source>
        <dbReference type="ARBA" id="ARBA00023004"/>
    </source>
</evidence>
<dbReference type="SMART" id="SM00478">
    <property type="entry name" value="ENDO3c"/>
    <property type="match status" value="1"/>
</dbReference>
<feature type="domain" description="HhH-GPD" evidence="5">
    <location>
        <begin position="55"/>
        <end position="214"/>
    </location>
</feature>
<dbReference type="SUPFAM" id="SSF48150">
    <property type="entry name" value="DNA-glycosylase"/>
    <property type="match status" value="1"/>
</dbReference>
<keyword evidence="1" id="KW-0004">4Fe-4S</keyword>
<gene>
    <name evidence="6" type="ORF">PITCH_A80036</name>
</gene>
<keyword evidence="2" id="KW-0479">Metal-binding</keyword>
<name>A0A445N2W8_9BACT</name>
<proteinExistence type="predicted"/>
<keyword evidence="3" id="KW-0408">Iron</keyword>
<protein>
    <recommendedName>
        <fullName evidence="5">HhH-GPD domain-containing protein</fullName>
    </recommendedName>
</protein>
<reference evidence="6" key="1">
    <citation type="submission" date="2018-01" db="EMBL/GenBank/DDBJ databases">
        <authorList>
            <person name="Regsiter A."/>
            <person name="William W."/>
        </authorList>
    </citation>
    <scope>NUCLEOTIDE SEQUENCE</scope>
    <source>
        <strain evidence="6">TRIP AH-1</strain>
    </source>
</reference>
<dbReference type="AlphaFoldDB" id="A0A445N2W8"/>
<dbReference type="InterPro" id="IPR003265">
    <property type="entry name" value="HhH-GPD_domain"/>
</dbReference>
<dbReference type="GO" id="GO:0006284">
    <property type="term" value="P:base-excision repair"/>
    <property type="evidence" value="ECO:0007669"/>
    <property type="project" value="InterPro"/>
</dbReference>
<evidence type="ECO:0000256" key="1">
    <source>
        <dbReference type="ARBA" id="ARBA00022485"/>
    </source>
</evidence>
<dbReference type="Pfam" id="PF00730">
    <property type="entry name" value="HhH-GPD"/>
    <property type="match status" value="1"/>
</dbReference>
<evidence type="ECO:0000259" key="5">
    <source>
        <dbReference type="SMART" id="SM00478"/>
    </source>
</evidence>
<dbReference type="CDD" id="cd00056">
    <property type="entry name" value="ENDO3c"/>
    <property type="match status" value="1"/>
</dbReference>
<evidence type="ECO:0000313" key="6">
    <source>
        <dbReference type="EMBL" id="SPD76041.1"/>
    </source>
</evidence>
<evidence type="ECO:0000256" key="4">
    <source>
        <dbReference type="ARBA" id="ARBA00023014"/>
    </source>
</evidence>
<sequence length="237" mass="26592">MNLNIKVKMTAKKITPKTRTGQRLMEMFELMFAHFGPRHWWPGETALEVIVGAVLTQNTNWKNVEKAITNLKESGLLSLKALCSVSADELALEIRPAGYYNIKAGRLKNLISFVENHYGGNLGRMLEDGTAALRQGLLSVNGIGPETADSIILYGANCPIFVIDAYTHRILKRHGMAEDEATYHDLQEMFMDNLPEDVSLFNEFHALIVETGKDYCRKNPLCDKCPLSKWGQGIYLS</sequence>
<evidence type="ECO:0000256" key="2">
    <source>
        <dbReference type="ARBA" id="ARBA00022723"/>
    </source>
</evidence>
<dbReference type="PANTHER" id="PTHR10359:SF19">
    <property type="entry name" value="DNA REPAIR GLYCOSYLASE MJ1434-RELATED"/>
    <property type="match status" value="1"/>
</dbReference>
<dbReference type="PANTHER" id="PTHR10359">
    <property type="entry name" value="A/G-SPECIFIC ADENINE GLYCOSYLASE/ENDONUCLEASE III"/>
    <property type="match status" value="1"/>
</dbReference>
<accession>A0A445N2W8</accession>
<dbReference type="EMBL" id="OJIN01000225">
    <property type="protein sequence ID" value="SPD76041.1"/>
    <property type="molecule type" value="Genomic_DNA"/>
</dbReference>
<dbReference type="InterPro" id="IPR023170">
    <property type="entry name" value="HhH_base_excis_C"/>
</dbReference>
<dbReference type="Gene3D" id="1.10.340.30">
    <property type="entry name" value="Hypothetical protein, domain 2"/>
    <property type="match status" value="1"/>
</dbReference>
<keyword evidence="4" id="KW-0411">Iron-sulfur</keyword>
<dbReference type="Gene3D" id="1.10.1670.10">
    <property type="entry name" value="Helix-hairpin-Helix base-excision DNA repair enzymes (C-terminal)"/>
    <property type="match status" value="1"/>
</dbReference>
<dbReference type="GO" id="GO:0003824">
    <property type="term" value="F:catalytic activity"/>
    <property type="evidence" value="ECO:0007669"/>
    <property type="project" value="InterPro"/>
</dbReference>
<dbReference type="InterPro" id="IPR011257">
    <property type="entry name" value="DNA_glycosylase"/>
</dbReference>
<dbReference type="PIRSF" id="PIRSF001435">
    <property type="entry name" value="Nth"/>
    <property type="match status" value="1"/>
</dbReference>
<dbReference type="GO" id="GO:0051539">
    <property type="term" value="F:4 iron, 4 sulfur cluster binding"/>
    <property type="evidence" value="ECO:0007669"/>
    <property type="project" value="UniProtKB-KW"/>
</dbReference>
<organism evidence="6">
    <name type="scientific">uncultured Desulfobacterium sp</name>
    <dbReference type="NCBI Taxonomy" id="201089"/>
    <lineage>
        <taxon>Bacteria</taxon>
        <taxon>Pseudomonadati</taxon>
        <taxon>Thermodesulfobacteriota</taxon>
        <taxon>Desulfobacteria</taxon>
        <taxon>Desulfobacterales</taxon>
        <taxon>Desulfobacteriaceae</taxon>
        <taxon>Desulfobacterium</taxon>
        <taxon>environmental samples</taxon>
    </lineage>
</organism>
<dbReference type="GO" id="GO:0046872">
    <property type="term" value="F:metal ion binding"/>
    <property type="evidence" value="ECO:0007669"/>
    <property type="project" value="UniProtKB-KW"/>
</dbReference>